<dbReference type="PANTHER" id="PTHR47506:SF3">
    <property type="entry name" value="HTH-TYPE TRANSCRIPTIONAL REGULATOR LMRA"/>
    <property type="match status" value="1"/>
</dbReference>
<proteinExistence type="predicted"/>
<evidence type="ECO:0000256" key="3">
    <source>
        <dbReference type="ARBA" id="ARBA00023163"/>
    </source>
</evidence>
<dbReference type="PANTHER" id="PTHR47506">
    <property type="entry name" value="TRANSCRIPTIONAL REGULATORY PROTEIN"/>
    <property type="match status" value="1"/>
</dbReference>
<evidence type="ECO:0000259" key="5">
    <source>
        <dbReference type="PROSITE" id="PS50977"/>
    </source>
</evidence>
<evidence type="ECO:0000256" key="2">
    <source>
        <dbReference type="ARBA" id="ARBA00023125"/>
    </source>
</evidence>
<dbReference type="EMBL" id="CP147846">
    <property type="protein sequence ID" value="WXG66517.1"/>
    <property type="molecule type" value="Genomic_DNA"/>
</dbReference>
<accession>A0ABZ2PEZ9</accession>
<feature type="DNA-binding region" description="H-T-H motif" evidence="4">
    <location>
        <begin position="29"/>
        <end position="48"/>
    </location>
</feature>
<dbReference type="Gene3D" id="1.10.357.10">
    <property type="entry name" value="Tetracycline Repressor, domain 2"/>
    <property type="match status" value="1"/>
</dbReference>
<keyword evidence="3" id="KW-0804">Transcription</keyword>
<organism evidence="6 7">
    <name type="scientific">Rhodococcus sovatensis</name>
    <dbReference type="NCBI Taxonomy" id="1805840"/>
    <lineage>
        <taxon>Bacteria</taxon>
        <taxon>Bacillati</taxon>
        <taxon>Actinomycetota</taxon>
        <taxon>Actinomycetes</taxon>
        <taxon>Mycobacteriales</taxon>
        <taxon>Nocardiaceae</taxon>
        <taxon>Rhodococcus</taxon>
    </lineage>
</organism>
<evidence type="ECO:0000256" key="1">
    <source>
        <dbReference type="ARBA" id="ARBA00023015"/>
    </source>
</evidence>
<dbReference type="PRINTS" id="PR00455">
    <property type="entry name" value="HTHTETR"/>
</dbReference>
<evidence type="ECO:0000256" key="4">
    <source>
        <dbReference type="PROSITE-ProRule" id="PRU00335"/>
    </source>
</evidence>
<dbReference type="PROSITE" id="PS01081">
    <property type="entry name" value="HTH_TETR_1"/>
    <property type="match status" value="1"/>
</dbReference>
<dbReference type="SUPFAM" id="SSF46689">
    <property type="entry name" value="Homeodomain-like"/>
    <property type="match status" value="1"/>
</dbReference>
<dbReference type="Proteomes" id="UP001432000">
    <property type="component" value="Chromosome"/>
</dbReference>
<dbReference type="InterPro" id="IPR023772">
    <property type="entry name" value="DNA-bd_HTH_TetR-type_CS"/>
</dbReference>
<sequence length="221" mass="23752">MQQRAENTRQAVLLGAAISFEKFGYGTSSLSTILAHAGVTKGAMYFHFASKEELAHAVIEAQHQLAMNGVQAVTEQVPVALDALVFVSQEMARQLVEEPVARGGMRLTLEIGSIQGPVQRPYLDWIDSIRTLATRAAGEGDLADGIDVEALAKFVVGAFTGVQVLSEVLYGRVDLYERLAEMWALLLPAVAAPHAVERAIACAARAPRDWTVPRAGLDVNA</sequence>
<dbReference type="InterPro" id="IPR054126">
    <property type="entry name" value="CprB_TetR_C"/>
</dbReference>
<evidence type="ECO:0000313" key="7">
    <source>
        <dbReference type="Proteomes" id="UP001432000"/>
    </source>
</evidence>
<dbReference type="SUPFAM" id="SSF48498">
    <property type="entry name" value="Tetracyclin repressor-like, C-terminal domain"/>
    <property type="match status" value="1"/>
</dbReference>
<dbReference type="Pfam" id="PF21935">
    <property type="entry name" value="TetR_C_45"/>
    <property type="match status" value="1"/>
</dbReference>
<dbReference type="Pfam" id="PF00440">
    <property type="entry name" value="TetR_N"/>
    <property type="match status" value="1"/>
</dbReference>
<keyword evidence="2 4" id="KW-0238">DNA-binding</keyword>
<name>A0ABZ2PEZ9_9NOCA</name>
<dbReference type="NCBIfam" id="NF041196">
    <property type="entry name" value="ScbR_bind_reg"/>
    <property type="match status" value="1"/>
</dbReference>
<protein>
    <submittedName>
        <fullName evidence="6">ScbR family autoregulator-binding transcription factor</fullName>
    </submittedName>
</protein>
<keyword evidence="7" id="KW-1185">Reference proteome</keyword>
<dbReference type="InterPro" id="IPR009057">
    <property type="entry name" value="Homeodomain-like_sf"/>
</dbReference>
<dbReference type="InterPro" id="IPR047923">
    <property type="entry name" value="ArpA-like"/>
</dbReference>
<dbReference type="RefSeq" id="WP_338885964.1">
    <property type="nucleotide sequence ID" value="NZ_CP147846.1"/>
</dbReference>
<gene>
    <name evidence="6" type="ORF">WDS16_14525</name>
</gene>
<reference evidence="6 7" key="1">
    <citation type="submission" date="2024-03" db="EMBL/GenBank/DDBJ databases">
        <title>Natural products discovery in diverse microorganisms through a two-stage MS feature dereplication strategy.</title>
        <authorList>
            <person name="Zhang R."/>
        </authorList>
    </citation>
    <scope>NUCLEOTIDE SEQUENCE [LARGE SCALE GENOMIC DNA]</scope>
    <source>
        <strain evidence="6 7">18930</strain>
    </source>
</reference>
<dbReference type="InterPro" id="IPR036271">
    <property type="entry name" value="Tet_transcr_reg_TetR-rel_C_sf"/>
</dbReference>
<dbReference type="PROSITE" id="PS50977">
    <property type="entry name" value="HTH_TETR_2"/>
    <property type="match status" value="1"/>
</dbReference>
<evidence type="ECO:0000313" key="6">
    <source>
        <dbReference type="EMBL" id="WXG66517.1"/>
    </source>
</evidence>
<keyword evidence="1" id="KW-0805">Transcription regulation</keyword>
<feature type="domain" description="HTH tetR-type" evidence="5">
    <location>
        <begin position="6"/>
        <end position="66"/>
    </location>
</feature>
<dbReference type="InterPro" id="IPR001647">
    <property type="entry name" value="HTH_TetR"/>
</dbReference>